<evidence type="ECO:0000313" key="3">
    <source>
        <dbReference type="Proteomes" id="UP000594638"/>
    </source>
</evidence>
<feature type="compositionally biased region" description="Basic residues" evidence="1">
    <location>
        <begin position="1"/>
        <end position="14"/>
    </location>
</feature>
<accession>A0A8S0TFP0</accession>
<evidence type="ECO:0000313" key="2">
    <source>
        <dbReference type="EMBL" id="CAA3002250.1"/>
    </source>
</evidence>
<organism evidence="2 3">
    <name type="scientific">Olea europaea subsp. europaea</name>
    <dbReference type="NCBI Taxonomy" id="158383"/>
    <lineage>
        <taxon>Eukaryota</taxon>
        <taxon>Viridiplantae</taxon>
        <taxon>Streptophyta</taxon>
        <taxon>Embryophyta</taxon>
        <taxon>Tracheophyta</taxon>
        <taxon>Spermatophyta</taxon>
        <taxon>Magnoliopsida</taxon>
        <taxon>eudicotyledons</taxon>
        <taxon>Gunneridae</taxon>
        <taxon>Pentapetalae</taxon>
        <taxon>asterids</taxon>
        <taxon>lamiids</taxon>
        <taxon>Lamiales</taxon>
        <taxon>Oleaceae</taxon>
        <taxon>Oleeae</taxon>
        <taxon>Olea</taxon>
    </lineage>
</organism>
<protein>
    <submittedName>
        <fullName evidence="2">Uncharacterized protein</fullName>
    </submittedName>
</protein>
<dbReference type="EMBL" id="CACTIH010005822">
    <property type="protein sequence ID" value="CAA3002250.1"/>
    <property type="molecule type" value="Genomic_DNA"/>
</dbReference>
<gene>
    <name evidence="2" type="ORF">OLEA9_A031860</name>
</gene>
<sequence length="56" mass="5743">MGCCRQWRRTRQRSLPRSPARVANAAEPIASQAAASDAAAATGSRHFGAATFAAGG</sequence>
<keyword evidence="3" id="KW-1185">Reference proteome</keyword>
<dbReference type="Gramene" id="OE9A031860T1">
    <property type="protein sequence ID" value="OE9A031860C1"/>
    <property type="gene ID" value="OE9A031860"/>
</dbReference>
<dbReference type="AlphaFoldDB" id="A0A8S0TFP0"/>
<comment type="caution">
    <text evidence="2">The sequence shown here is derived from an EMBL/GenBank/DDBJ whole genome shotgun (WGS) entry which is preliminary data.</text>
</comment>
<evidence type="ECO:0000256" key="1">
    <source>
        <dbReference type="SAM" id="MobiDB-lite"/>
    </source>
</evidence>
<dbReference type="Proteomes" id="UP000594638">
    <property type="component" value="Unassembled WGS sequence"/>
</dbReference>
<name>A0A8S0TFP0_OLEEU</name>
<reference evidence="2 3" key="1">
    <citation type="submission" date="2019-12" db="EMBL/GenBank/DDBJ databases">
        <authorList>
            <person name="Alioto T."/>
            <person name="Alioto T."/>
            <person name="Gomez Garrido J."/>
        </authorList>
    </citation>
    <scope>NUCLEOTIDE SEQUENCE [LARGE SCALE GENOMIC DNA]</scope>
</reference>
<proteinExistence type="predicted"/>
<feature type="region of interest" description="Disordered" evidence="1">
    <location>
        <begin position="1"/>
        <end position="23"/>
    </location>
</feature>